<dbReference type="InterPro" id="IPR002068">
    <property type="entry name" value="A-crystallin/Hsp20_dom"/>
</dbReference>
<evidence type="ECO:0000313" key="5">
    <source>
        <dbReference type="Proteomes" id="UP000060487"/>
    </source>
</evidence>
<evidence type="ECO:0000256" key="1">
    <source>
        <dbReference type="PROSITE-ProRule" id="PRU00285"/>
    </source>
</evidence>
<accession>A0ABR5SJX5</accession>
<evidence type="ECO:0000259" key="3">
    <source>
        <dbReference type="PROSITE" id="PS01031"/>
    </source>
</evidence>
<evidence type="ECO:0000313" key="4">
    <source>
        <dbReference type="EMBL" id="KWT95141.1"/>
    </source>
</evidence>
<dbReference type="InterPro" id="IPR008978">
    <property type="entry name" value="HSP20-like_chaperone"/>
</dbReference>
<dbReference type="Proteomes" id="UP000060487">
    <property type="component" value="Unassembled WGS sequence"/>
</dbReference>
<dbReference type="InterPro" id="IPR031107">
    <property type="entry name" value="Small_HSP"/>
</dbReference>
<dbReference type="Gene3D" id="2.60.40.790">
    <property type="match status" value="1"/>
</dbReference>
<dbReference type="RefSeq" id="WP_085050605.1">
    <property type="nucleotide sequence ID" value="NZ_LNQR01000001.1"/>
</dbReference>
<evidence type="ECO:0000256" key="2">
    <source>
        <dbReference type="RuleBase" id="RU003616"/>
    </source>
</evidence>
<proteinExistence type="inferred from homology"/>
<comment type="caution">
    <text evidence="4">The sequence shown here is derived from an EMBL/GenBank/DDBJ whole genome shotgun (WGS) entry which is preliminary data.</text>
</comment>
<dbReference type="PANTHER" id="PTHR11527">
    <property type="entry name" value="HEAT-SHOCK PROTEIN 20 FAMILY MEMBER"/>
    <property type="match status" value="1"/>
</dbReference>
<name>A0ABR5SJX5_9BACT</name>
<dbReference type="Pfam" id="PF00011">
    <property type="entry name" value="HSP20"/>
    <property type="match status" value="1"/>
</dbReference>
<sequence length="123" mass="14331">MKNKTEERIFCAAETTIPLPPMDIYETTDMLIFDIDLPGVDLQDMSIKVYDEIVVIEGIRTKLSIDNRRFLCMERINETFRRMIKLPVRVNTASATAVYKDGVITLSFPKIKDRVFQIRIEKE</sequence>
<feature type="domain" description="SHSP" evidence="3">
    <location>
        <begin position="13"/>
        <end position="123"/>
    </location>
</feature>
<keyword evidence="5" id="KW-1185">Reference proteome</keyword>
<dbReference type="PROSITE" id="PS01031">
    <property type="entry name" value="SHSP"/>
    <property type="match status" value="1"/>
</dbReference>
<dbReference type="SUPFAM" id="SSF49764">
    <property type="entry name" value="HSP20-like chaperones"/>
    <property type="match status" value="1"/>
</dbReference>
<protein>
    <submittedName>
        <fullName evidence="4">Heat shock protein Hsp20</fullName>
    </submittedName>
</protein>
<keyword evidence="4" id="KW-0346">Stress response</keyword>
<comment type="similarity">
    <text evidence="1 2">Belongs to the small heat shock protein (HSP20) family.</text>
</comment>
<dbReference type="EMBL" id="LNQR01000001">
    <property type="protein sequence ID" value="KWT95141.1"/>
    <property type="molecule type" value="Genomic_DNA"/>
</dbReference>
<reference evidence="4 5" key="1">
    <citation type="submission" date="2015-11" db="EMBL/GenBank/DDBJ databases">
        <authorList>
            <person name="Lin W."/>
        </authorList>
    </citation>
    <scope>NUCLEOTIDE SEQUENCE [LARGE SCALE GENOMIC DNA]</scope>
    <source>
        <strain evidence="4 5">HCH-1</strain>
    </source>
</reference>
<gene>
    <name evidence="4" type="primary">hsp20</name>
    <name evidence="4" type="ORF">ASN18_0069</name>
</gene>
<organism evidence="4 5">
    <name type="scientific">Candidatus Magnetominusculus xianensis</name>
    <dbReference type="NCBI Taxonomy" id="1748249"/>
    <lineage>
        <taxon>Bacteria</taxon>
        <taxon>Pseudomonadati</taxon>
        <taxon>Nitrospirota</taxon>
        <taxon>Nitrospiria</taxon>
        <taxon>Nitrospirales</taxon>
        <taxon>Nitrospiraceae</taxon>
        <taxon>Candidatus Magnetominusculus</taxon>
    </lineage>
</organism>
<dbReference type="CDD" id="cd06464">
    <property type="entry name" value="ACD_sHsps-like"/>
    <property type="match status" value="1"/>
</dbReference>